<protein>
    <submittedName>
        <fullName evidence="2">Uncharacterized protein</fullName>
    </submittedName>
</protein>
<dbReference type="Proteomes" id="UP000541444">
    <property type="component" value="Unassembled WGS sequence"/>
</dbReference>
<dbReference type="EMBL" id="JACGCM010000377">
    <property type="protein sequence ID" value="KAF6172838.1"/>
    <property type="molecule type" value="Genomic_DNA"/>
</dbReference>
<accession>A0A7J7P0Y1</accession>
<evidence type="ECO:0000313" key="2">
    <source>
        <dbReference type="EMBL" id="KAF6172838.1"/>
    </source>
</evidence>
<dbReference type="InterPro" id="IPR040262">
    <property type="entry name" value="At4g38062-like"/>
</dbReference>
<feature type="coiled-coil region" evidence="1">
    <location>
        <begin position="155"/>
        <end position="189"/>
    </location>
</feature>
<dbReference type="PANTHER" id="PTHR45287:SF4">
    <property type="entry name" value="OS03G0691500 PROTEIN"/>
    <property type="match status" value="1"/>
</dbReference>
<proteinExistence type="predicted"/>
<keyword evidence="3" id="KW-1185">Reference proteome</keyword>
<keyword evidence="1" id="KW-0175">Coiled coil</keyword>
<evidence type="ECO:0000313" key="3">
    <source>
        <dbReference type="Proteomes" id="UP000541444"/>
    </source>
</evidence>
<gene>
    <name evidence="2" type="ORF">GIB67_034690</name>
</gene>
<organism evidence="2 3">
    <name type="scientific">Kingdonia uniflora</name>
    <dbReference type="NCBI Taxonomy" id="39325"/>
    <lineage>
        <taxon>Eukaryota</taxon>
        <taxon>Viridiplantae</taxon>
        <taxon>Streptophyta</taxon>
        <taxon>Embryophyta</taxon>
        <taxon>Tracheophyta</taxon>
        <taxon>Spermatophyta</taxon>
        <taxon>Magnoliopsida</taxon>
        <taxon>Ranunculales</taxon>
        <taxon>Circaeasteraceae</taxon>
        <taxon>Kingdonia</taxon>
    </lineage>
</organism>
<dbReference type="PANTHER" id="PTHR45287">
    <property type="entry name" value="OS03G0691500 PROTEIN"/>
    <property type="match status" value="1"/>
</dbReference>
<evidence type="ECO:0000256" key="1">
    <source>
        <dbReference type="SAM" id="Coils"/>
    </source>
</evidence>
<reference evidence="2 3" key="1">
    <citation type="journal article" date="2020" name="IScience">
        <title>Genome Sequencing of the Endangered Kingdonia uniflora (Circaeasteraceae, Ranunculales) Reveals Potential Mechanisms of Evolutionary Specialization.</title>
        <authorList>
            <person name="Sun Y."/>
            <person name="Deng T."/>
            <person name="Zhang A."/>
            <person name="Moore M.J."/>
            <person name="Landis J.B."/>
            <person name="Lin N."/>
            <person name="Zhang H."/>
            <person name="Zhang X."/>
            <person name="Huang J."/>
            <person name="Zhang X."/>
            <person name="Sun H."/>
            <person name="Wang H."/>
        </authorList>
    </citation>
    <scope>NUCLEOTIDE SEQUENCE [LARGE SCALE GENOMIC DNA]</scope>
    <source>
        <strain evidence="2">TB1705</strain>
        <tissue evidence="2">Leaf</tissue>
    </source>
</reference>
<dbReference type="AlphaFoldDB" id="A0A7J7P0Y1"/>
<sequence>MEELCKKLDYIKSVVTNLISSNCVDIETMYTKCLTKFPSEKQQLLKIREVKLEIETQLRQLIRKAEEVCATKQMCEELKLKLDEKELAILNERAQRFDAEGRQMAIVLDEVVRGFEGEIEGLKTLLPVLCNKCDDQVEINAKGFKELRDIDDDLLGMLEDENVKIKNELKREKGRFKQLEEAYGNVQDDSV</sequence>
<comment type="caution">
    <text evidence="2">The sequence shown here is derived from an EMBL/GenBank/DDBJ whole genome shotgun (WGS) entry which is preliminary data.</text>
</comment>
<name>A0A7J7P0Y1_9MAGN</name>